<accession>A0ABS7PH01</accession>
<dbReference type="Proteomes" id="UP000759298">
    <property type="component" value="Unassembled WGS sequence"/>
</dbReference>
<dbReference type="EMBL" id="JAHWXP010000002">
    <property type="protein sequence ID" value="MBY8337102.1"/>
    <property type="molecule type" value="Genomic_DNA"/>
</dbReference>
<organism evidence="1 2">
    <name type="scientific">Alteriqipengyuania abyssalis</name>
    <dbReference type="NCBI Taxonomy" id="2860200"/>
    <lineage>
        <taxon>Bacteria</taxon>
        <taxon>Pseudomonadati</taxon>
        <taxon>Pseudomonadota</taxon>
        <taxon>Alphaproteobacteria</taxon>
        <taxon>Sphingomonadales</taxon>
        <taxon>Erythrobacteraceae</taxon>
        <taxon>Alteriqipengyuania</taxon>
    </lineage>
</organism>
<evidence type="ECO:0000313" key="2">
    <source>
        <dbReference type="Proteomes" id="UP000759298"/>
    </source>
</evidence>
<gene>
    <name evidence="1" type="ORF">KYN89_08570</name>
</gene>
<protein>
    <submittedName>
        <fullName evidence="1">Uncharacterized protein</fullName>
    </submittedName>
</protein>
<evidence type="ECO:0000313" key="1">
    <source>
        <dbReference type="EMBL" id="MBY8337102.1"/>
    </source>
</evidence>
<keyword evidence="2" id="KW-1185">Reference proteome</keyword>
<sequence length="166" mass="18894">MDVESVIHRLSGYVALFRAHYFTGRNKPANARCAFDKAKARIGTRLDFQAPFDARICILEGRHAEARNRLRECVATLEDRSDDEASYIVLWCQHYLRLYEGSSQAQILKTQTYPLSPPGHIPRFLPFLEDEDIARIIRTDFSALTGVARAPIIAKVRSISYQPPSK</sequence>
<reference evidence="1 2" key="1">
    <citation type="submission" date="2021-07" db="EMBL/GenBank/DDBJ databases">
        <title>Alteriqipengyuania abyssalis NZ-12B nov, sp.nov isolated from deep sea sponge in pacific ocean.</title>
        <authorList>
            <person name="Tareen S."/>
            <person name="Wink J."/>
        </authorList>
    </citation>
    <scope>NUCLEOTIDE SEQUENCE [LARGE SCALE GENOMIC DNA]</scope>
    <source>
        <strain evidence="1 2">NZ-12B</strain>
    </source>
</reference>
<comment type="caution">
    <text evidence="1">The sequence shown here is derived from an EMBL/GenBank/DDBJ whole genome shotgun (WGS) entry which is preliminary data.</text>
</comment>
<name>A0ABS7PH01_9SPHN</name>
<proteinExistence type="predicted"/>
<dbReference type="RefSeq" id="WP_222824676.1">
    <property type="nucleotide sequence ID" value="NZ_JAHWXP010000002.1"/>
</dbReference>